<organism evidence="3 4">
    <name type="scientific">Neisseria weixii</name>
    <dbReference type="NCBI Taxonomy" id="1853276"/>
    <lineage>
        <taxon>Bacteria</taxon>
        <taxon>Pseudomonadati</taxon>
        <taxon>Pseudomonadota</taxon>
        <taxon>Betaproteobacteria</taxon>
        <taxon>Neisseriales</taxon>
        <taxon>Neisseriaceae</taxon>
        <taxon>Neisseria</taxon>
    </lineage>
</organism>
<evidence type="ECO:0000256" key="2">
    <source>
        <dbReference type="SAM" id="SignalP"/>
    </source>
</evidence>
<protein>
    <recommendedName>
        <fullName evidence="5">MORN repeat protein</fullName>
    </recommendedName>
</protein>
<dbReference type="AlphaFoldDB" id="A0A3N4NCD6"/>
<feature type="signal peptide" evidence="2">
    <location>
        <begin position="1"/>
        <end position="20"/>
    </location>
</feature>
<gene>
    <name evidence="3" type="ORF">EGK74_05080</name>
</gene>
<accession>A0A3N4NCD6</accession>
<reference evidence="3 4" key="1">
    <citation type="submission" date="2018-11" db="EMBL/GenBank/DDBJ databases">
        <title>Neisseria weixii sp. nov. isolated from the rectal contents of plateau pika (Ochotona cruzoniae).</title>
        <authorList>
            <person name="Zhang G."/>
        </authorList>
    </citation>
    <scope>NUCLEOTIDE SEQUENCE [LARGE SCALE GENOMIC DNA]</scope>
    <source>
        <strain evidence="3 4">10009</strain>
    </source>
</reference>
<dbReference type="EMBL" id="RPFL01000010">
    <property type="protein sequence ID" value="RPD89029.1"/>
    <property type="molecule type" value="Genomic_DNA"/>
</dbReference>
<dbReference type="InterPro" id="IPR003409">
    <property type="entry name" value="MORN"/>
</dbReference>
<comment type="caution">
    <text evidence="3">The sequence shown here is derived from an EMBL/GenBank/DDBJ whole genome shotgun (WGS) entry which is preliminary data.</text>
</comment>
<feature type="chain" id="PRO_5018065195" description="MORN repeat protein" evidence="2">
    <location>
        <begin position="21"/>
        <end position="141"/>
    </location>
</feature>
<evidence type="ECO:0000313" key="3">
    <source>
        <dbReference type="EMBL" id="RPD89029.1"/>
    </source>
</evidence>
<proteinExistence type="predicted"/>
<dbReference type="Gene3D" id="2.20.110.10">
    <property type="entry name" value="Histone H3 K4-specific methyltransferase SET7/9 N-terminal domain"/>
    <property type="match status" value="1"/>
</dbReference>
<dbReference type="RefSeq" id="WP_096295659.1">
    <property type="nucleotide sequence ID" value="NZ_CP023429.1"/>
</dbReference>
<dbReference type="Pfam" id="PF02493">
    <property type="entry name" value="MORN"/>
    <property type="match status" value="2"/>
</dbReference>
<keyword evidence="4" id="KW-1185">Reference proteome</keyword>
<evidence type="ECO:0000256" key="1">
    <source>
        <dbReference type="ARBA" id="ARBA00022737"/>
    </source>
</evidence>
<dbReference type="OrthoDB" id="8604754at2"/>
<dbReference type="Proteomes" id="UP000272412">
    <property type="component" value="Unassembled WGS sequence"/>
</dbReference>
<keyword evidence="1" id="KW-0677">Repeat</keyword>
<name>A0A3N4NCD6_9NEIS</name>
<dbReference type="SUPFAM" id="SSF82185">
    <property type="entry name" value="Histone H3 K4-specific methyltransferase SET7/9 N-terminal domain"/>
    <property type="match status" value="1"/>
</dbReference>
<dbReference type="KEGG" id="nwx:CGZ65_09640"/>
<evidence type="ECO:0000313" key="4">
    <source>
        <dbReference type="Proteomes" id="UP000272412"/>
    </source>
</evidence>
<sequence>MLKYLAFLPLGLALWQPVRAAVIDPYQIKGCRYEGEVDKANTPHGKGTWACQDGRSYQGRFKNGRFDGRGIYTVNVSKHLFLEPFSVNSTRLNKMVLTGRFKQGFAEGRFQVTQNNEPLFVITFDKGVMKDVKLANRPKKK</sequence>
<evidence type="ECO:0008006" key="5">
    <source>
        <dbReference type="Google" id="ProtNLM"/>
    </source>
</evidence>
<keyword evidence="2" id="KW-0732">Signal</keyword>